<dbReference type="SUPFAM" id="SSF141571">
    <property type="entry name" value="Pentapeptide repeat-like"/>
    <property type="match status" value="1"/>
</dbReference>
<dbReference type="SUPFAM" id="SSF109854">
    <property type="entry name" value="DinB/YfiT-like putative metalloenzymes"/>
    <property type="match status" value="1"/>
</dbReference>
<dbReference type="InterPro" id="IPR024775">
    <property type="entry name" value="DinB-like"/>
</dbReference>
<accession>A0A1K0GRI5</accession>
<organism evidence="2 3">
    <name type="scientific">Couchioplanes caeruleus subsp. caeruleus</name>
    <dbReference type="NCBI Taxonomy" id="56427"/>
    <lineage>
        <taxon>Bacteria</taxon>
        <taxon>Bacillati</taxon>
        <taxon>Actinomycetota</taxon>
        <taxon>Actinomycetes</taxon>
        <taxon>Micromonosporales</taxon>
        <taxon>Micromonosporaceae</taxon>
        <taxon>Couchioplanes</taxon>
    </lineage>
</organism>
<dbReference type="Proteomes" id="UP000182486">
    <property type="component" value="Unassembled WGS sequence"/>
</dbReference>
<gene>
    <name evidence="2" type="ORF">BG844_13195</name>
</gene>
<comment type="caution">
    <text evidence="2">The sequence shown here is derived from an EMBL/GenBank/DDBJ whole genome shotgun (WGS) entry which is preliminary data.</text>
</comment>
<feature type="domain" description="DinB-like" evidence="1">
    <location>
        <begin position="112"/>
        <end position="255"/>
    </location>
</feature>
<name>A0A1K0GRI5_9ACTN</name>
<protein>
    <recommendedName>
        <fullName evidence="1">DinB-like domain-containing protein</fullName>
    </recommendedName>
</protein>
<evidence type="ECO:0000259" key="1">
    <source>
        <dbReference type="Pfam" id="PF12867"/>
    </source>
</evidence>
<dbReference type="Gene3D" id="1.20.120.450">
    <property type="entry name" value="dinb family like domain"/>
    <property type="match status" value="1"/>
</dbReference>
<keyword evidence="3" id="KW-1185">Reference proteome</keyword>
<dbReference type="RefSeq" id="WP_071805632.1">
    <property type="nucleotide sequence ID" value="NZ_MEIA01000132.1"/>
</dbReference>
<dbReference type="Pfam" id="PF00805">
    <property type="entry name" value="Pentapeptide"/>
    <property type="match status" value="1"/>
</dbReference>
<dbReference type="InterPro" id="IPR034660">
    <property type="entry name" value="DinB/YfiT-like"/>
</dbReference>
<sequence>MAEFVGDDLRGSRFEGVDLAGSRFRRITLNGAEFRATDLIDARFHGVDLSGAVLRGARLEGVDIYGELGTLTINGVEVSGYVNAELDRRYPERAAMRPVDADGFRRAWDVVERLWTGTVERARRLDPALLHESVDGEWSFIETLRHLVFATDSWIRRVILGDPSPWDPLDLPWDEMPDTPGIPRDRTVRPGLEVMLSLRRDRMATVRRVMDGLSDETLNGHTEPVEAPGWPASFSFPVRECLLCILTEEWEHRLYAERDLQILESG</sequence>
<dbReference type="Gene3D" id="2.160.20.80">
    <property type="entry name" value="E3 ubiquitin-protein ligase SopA"/>
    <property type="match status" value="1"/>
</dbReference>
<proteinExistence type="predicted"/>
<dbReference type="Pfam" id="PF12867">
    <property type="entry name" value="DinB_2"/>
    <property type="match status" value="1"/>
</dbReference>
<dbReference type="InterPro" id="IPR001646">
    <property type="entry name" value="5peptide_repeat"/>
</dbReference>
<dbReference type="AlphaFoldDB" id="A0A1K0GRI5"/>
<evidence type="ECO:0000313" key="3">
    <source>
        <dbReference type="Proteomes" id="UP000182486"/>
    </source>
</evidence>
<evidence type="ECO:0000313" key="2">
    <source>
        <dbReference type="EMBL" id="OJF13812.1"/>
    </source>
</evidence>
<reference evidence="2 3" key="1">
    <citation type="submission" date="2016-09" db="EMBL/GenBank/DDBJ databases">
        <title>Couchioplanes caeruleus draft genome sequence.</title>
        <authorList>
            <person name="Sheehan J."/>
            <person name="Caffrey P."/>
        </authorList>
    </citation>
    <scope>NUCLEOTIDE SEQUENCE [LARGE SCALE GENOMIC DNA]</scope>
    <source>
        <strain evidence="2 3">DSM 43634</strain>
    </source>
</reference>
<dbReference type="EMBL" id="MEIA01000132">
    <property type="protein sequence ID" value="OJF13812.1"/>
    <property type="molecule type" value="Genomic_DNA"/>
</dbReference>